<dbReference type="AlphaFoldDB" id="A0A1V9GB48"/>
<keyword evidence="2" id="KW-1185">Reference proteome</keyword>
<reference evidence="2" key="1">
    <citation type="submission" date="2016-04" db="EMBL/GenBank/DDBJ databases">
        <authorList>
            <person name="Chen L."/>
            <person name="Zhuang W."/>
            <person name="Wang G."/>
        </authorList>
    </citation>
    <scope>NUCLEOTIDE SEQUENCE [LARGE SCALE GENOMIC DNA]</scope>
    <source>
        <strain evidence="2">208</strain>
    </source>
</reference>
<dbReference type="EMBL" id="LWBP01000005">
    <property type="protein sequence ID" value="OQP67843.1"/>
    <property type="molecule type" value="Genomic_DNA"/>
</dbReference>
<evidence type="ECO:0000313" key="1">
    <source>
        <dbReference type="EMBL" id="OQP67843.1"/>
    </source>
</evidence>
<accession>A0A1V9GB48</accession>
<sequence>MRYIEKDFYDLKSDYIVNKSTATGLMDYPNNNGNPPFNNNPNSNVTANSEKVYRLHPVISGFQFYNGLEGFKDYSTGANSWDGIDLIQSSRTNNHRNYTWSSDLKELLTKYKTDNNRGVKVATFSYKNKLPD</sequence>
<evidence type="ECO:0000313" key="2">
    <source>
        <dbReference type="Proteomes" id="UP000192276"/>
    </source>
</evidence>
<organism evidence="1 2">
    <name type="scientific">Niastella populi</name>
    <dbReference type="NCBI Taxonomy" id="550983"/>
    <lineage>
        <taxon>Bacteria</taxon>
        <taxon>Pseudomonadati</taxon>
        <taxon>Bacteroidota</taxon>
        <taxon>Chitinophagia</taxon>
        <taxon>Chitinophagales</taxon>
        <taxon>Chitinophagaceae</taxon>
        <taxon>Niastella</taxon>
    </lineage>
</organism>
<name>A0A1V9GB48_9BACT</name>
<comment type="caution">
    <text evidence="1">The sequence shown here is derived from an EMBL/GenBank/DDBJ whole genome shotgun (WGS) entry which is preliminary data.</text>
</comment>
<gene>
    <name evidence="1" type="ORF">A4R26_32550</name>
</gene>
<proteinExistence type="predicted"/>
<protein>
    <submittedName>
        <fullName evidence="1">Uncharacterized protein</fullName>
    </submittedName>
</protein>
<dbReference type="Proteomes" id="UP000192276">
    <property type="component" value="Unassembled WGS sequence"/>
</dbReference>